<sequence>MKKRITEPVKKPAVWIGFGVLFTLVTPWYFPAGSWSPLFWGIPYWALIIIAVSLALSLFITWVVLYQWDTGADETEDER</sequence>
<evidence type="ECO:0008006" key="3">
    <source>
        <dbReference type="Google" id="ProtNLM"/>
    </source>
</evidence>
<name>A0AB74U985_9GAMM</name>
<keyword evidence="1" id="KW-1133">Transmembrane helix</keyword>
<keyword evidence="1" id="KW-0812">Transmembrane</keyword>
<keyword evidence="1" id="KW-0472">Membrane</keyword>
<evidence type="ECO:0000256" key="1">
    <source>
        <dbReference type="SAM" id="Phobius"/>
    </source>
</evidence>
<organism evidence="2">
    <name type="scientific">Salinicola endophyticus</name>
    <dbReference type="NCBI Taxonomy" id="1949083"/>
    <lineage>
        <taxon>Bacteria</taxon>
        <taxon>Pseudomonadati</taxon>
        <taxon>Pseudomonadota</taxon>
        <taxon>Gammaproteobacteria</taxon>
        <taxon>Oceanospirillales</taxon>
        <taxon>Halomonadaceae</taxon>
        <taxon>Salinicola</taxon>
    </lineage>
</organism>
<feature type="transmembrane region" description="Helical" evidence="1">
    <location>
        <begin position="42"/>
        <end position="65"/>
    </location>
</feature>
<evidence type="ECO:0000313" key="2">
    <source>
        <dbReference type="EMBL" id="XCJ80229.1"/>
    </source>
</evidence>
<proteinExistence type="predicted"/>
<dbReference type="EMBL" id="CP159578">
    <property type="protein sequence ID" value="XCJ80229.1"/>
    <property type="molecule type" value="Genomic_DNA"/>
</dbReference>
<accession>A0AB74U985</accession>
<reference evidence="2" key="1">
    <citation type="submission" date="2024-06" db="EMBL/GenBank/DDBJ databases">
        <title>Complete genome of Salinicola endophyticus HNIBRBA4755.</title>
        <authorList>
            <person name="Shin S.Y."/>
            <person name="Kang H."/>
            <person name="Song J."/>
        </authorList>
    </citation>
    <scope>NUCLEOTIDE SEQUENCE</scope>
    <source>
        <strain evidence="2">HNIBRBA4755</strain>
    </source>
</reference>
<dbReference type="RefSeq" id="WP_035472128.1">
    <property type="nucleotide sequence ID" value="NZ_CP159578.1"/>
</dbReference>
<gene>
    <name evidence="2" type="ORF">ABV408_03385</name>
</gene>
<dbReference type="AlphaFoldDB" id="A0AB74U985"/>
<protein>
    <recommendedName>
        <fullName evidence="3">DUF3311 domain-containing protein</fullName>
    </recommendedName>
</protein>
<feature type="transmembrane region" description="Helical" evidence="1">
    <location>
        <begin position="12"/>
        <end position="30"/>
    </location>
</feature>